<dbReference type="GO" id="GO:0000976">
    <property type="term" value="F:transcription cis-regulatory region binding"/>
    <property type="evidence" value="ECO:0007669"/>
    <property type="project" value="TreeGrafter"/>
</dbReference>
<dbReference type="OrthoDB" id="2570341at2"/>
<organism evidence="6 7">
    <name type="scientific">Streptomyces indicus</name>
    <dbReference type="NCBI Taxonomy" id="417292"/>
    <lineage>
        <taxon>Bacteria</taxon>
        <taxon>Bacillati</taxon>
        <taxon>Actinomycetota</taxon>
        <taxon>Actinomycetes</taxon>
        <taxon>Kitasatosporales</taxon>
        <taxon>Streptomycetaceae</taxon>
        <taxon>Streptomyces</taxon>
    </lineage>
</organism>
<evidence type="ECO:0000313" key="6">
    <source>
        <dbReference type="EMBL" id="SDL09513.1"/>
    </source>
</evidence>
<dbReference type="SUPFAM" id="SSF48498">
    <property type="entry name" value="Tetracyclin repressor-like, C-terminal domain"/>
    <property type="match status" value="1"/>
</dbReference>
<dbReference type="InterPro" id="IPR004111">
    <property type="entry name" value="Repressor_TetR_C"/>
</dbReference>
<evidence type="ECO:0000256" key="1">
    <source>
        <dbReference type="ARBA" id="ARBA00023015"/>
    </source>
</evidence>
<feature type="DNA-binding region" description="H-T-H motif" evidence="4">
    <location>
        <begin position="57"/>
        <end position="76"/>
    </location>
</feature>
<dbReference type="Pfam" id="PF02909">
    <property type="entry name" value="TetR_C_1"/>
    <property type="match status" value="1"/>
</dbReference>
<dbReference type="GO" id="GO:0045892">
    <property type="term" value="P:negative regulation of DNA-templated transcription"/>
    <property type="evidence" value="ECO:0007669"/>
    <property type="project" value="InterPro"/>
</dbReference>
<dbReference type="InterPro" id="IPR001647">
    <property type="entry name" value="HTH_TetR"/>
</dbReference>
<dbReference type="Proteomes" id="UP000199155">
    <property type="component" value="Unassembled WGS sequence"/>
</dbReference>
<keyword evidence="3" id="KW-0804">Transcription</keyword>
<dbReference type="STRING" id="417292.SAMN05421806_11862"/>
<dbReference type="GO" id="GO:0003700">
    <property type="term" value="F:DNA-binding transcription factor activity"/>
    <property type="evidence" value="ECO:0007669"/>
    <property type="project" value="TreeGrafter"/>
</dbReference>
<feature type="domain" description="HTH tetR-type" evidence="5">
    <location>
        <begin position="34"/>
        <end position="94"/>
    </location>
</feature>
<protein>
    <submittedName>
        <fullName evidence="6">Regulatory protein, tetR family</fullName>
    </submittedName>
</protein>
<evidence type="ECO:0000256" key="2">
    <source>
        <dbReference type="ARBA" id="ARBA00023125"/>
    </source>
</evidence>
<reference evidence="6 7" key="1">
    <citation type="submission" date="2016-10" db="EMBL/GenBank/DDBJ databases">
        <authorList>
            <person name="de Groot N.N."/>
        </authorList>
    </citation>
    <scope>NUCLEOTIDE SEQUENCE [LARGE SCALE GENOMIC DNA]</scope>
    <source>
        <strain evidence="6 7">CGMCC 4.5727</strain>
    </source>
</reference>
<evidence type="ECO:0000256" key="3">
    <source>
        <dbReference type="ARBA" id="ARBA00023163"/>
    </source>
</evidence>
<dbReference type="InterPro" id="IPR036271">
    <property type="entry name" value="Tet_transcr_reg_TetR-rel_C_sf"/>
</dbReference>
<dbReference type="PROSITE" id="PS50977">
    <property type="entry name" value="HTH_TETR_2"/>
    <property type="match status" value="1"/>
</dbReference>
<sequence length="254" mass="27272">MGHIARADDASGLPASLATAWGLRERPSKGPKPGLSLERIVDEAVRIAASEGVDAVSMGRVAKGLGVSTMSLYRYVGAKDELLILMQEAVTPPPPPLDPEADWRTSMETWCRAQRKVFHANLWLLRIQVSGPPASPRGVEWMEYGLSALAGTPLDEGDKLGVLMMVGGFVRNEATVMSDIDAAIRERGHTPDEYLSAYARTLGVLSTPESHPGVTKVLASGVLDRADGPDTEFDFGLELVLDGVAALIERRARS</sequence>
<evidence type="ECO:0000259" key="5">
    <source>
        <dbReference type="PROSITE" id="PS50977"/>
    </source>
</evidence>
<dbReference type="PANTHER" id="PTHR30055:SF151">
    <property type="entry name" value="TRANSCRIPTIONAL REGULATORY PROTEIN"/>
    <property type="match status" value="1"/>
</dbReference>
<name>A0A1G9HAM2_9ACTN</name>
<dbReference type="RefSeq" id="WP_093616291.1">
    <property type="nucleotide sequence ID" value="NZ_FNFF01000018.1"/>
</dbReference>
<proteinExistence type="predicted"/>
<dbReference type="Gene3D" id="1.10.10.60">
    <property type="entry name" value="Homeodomain-like"/>
    <property type="match status" value="1"/>
</dbReference>
<dbReference type="SUPFAM" id="SSF46689">
    <property type="entry name" value="Homeodomain-like"/>
    <property type="match status" value="1"/>
</dbReference>
<dbReference type="Pfam" id="PF00440">
    <property type="entry name" value="TetR_N"/>
    <property type="match status" value="1"/>
</dbReference>
<dbReference type="PANTHER" id="PTHR30055">
    <property type="entry name" value="HTH-TYPE TRANSCRIPTIONAL REGULATOR RUTR"/>
    <property type="match status" value="1"/>
</dbReference>
<keyword evidence="1" id="KW-0805">Transcription regulation</keyword>
<keyword evidence="7" id="KW-1185">Reference proteome</keyword>
<keyword evidence="2 4" id="KW-0238">DNA-binding</keyword>
<gene>
    <name evidence="6" type="ORF">SAMN05421806_11862</name>
</gene>
<dbReference type="AlphaFoldDB" id="A0A1G9HAM2"/>
<dbReference type="InterPro" id="IPR009057">
    <property type="entry name" value="Homeodomain-like_sf"/>
</dbReference>
<dbReference type="InterPro" id="IPR050109">
    <property type="entry name" value="HTH-type_TetR-like_transc_reg"/>
</dbReference>
<evidence type="ECO:0000313" key="7">
    <source>
        <dbReference type="Proteomes" id="UP000199155"/>
    </source>
</evidence>
<dbReference type="EMBL" id="FNFF01000018">
    <property type="protein sequence ID" value="SDL09513.1"/>
    <property type="molecule type" value="Genomic_DNA"/>
</dbReference>
<evidence type="ECO:0000256" key="4">
    <source>
        <dbReference type="PROSITE-ProRule" id="PRU00335"/>
    </source>
</evidence>
<dbReference type="Gene3D" id="1.10.357.10">
    <property type="entry name" value="Tetracycline Repressor, domain 2"/>
    <property type="match status" value="1"/>
</dbReference>
<accession>A0A1G9HAM2</accession>